<comment type="caution">
    <text evidence="1">The sequence shown here is derived from an EMBL/GenBank/DDBJ whole genome shotgun (WGS) entry which is preliminary data.</text>
</comment>
<organism evidence="1 2">
    <name type="scientific">[Candida] jaroonii</name>
    <dbReference type="NCBI Taxonomy" id="467808"/>
    <lineage>
        <taxon>Eukaryota</taxon>
        <taxon>Fungi</taxon>
        <taxon>Dikarya</taxon>
        <taxon>Ascomycota</taxon>
        <taxon>Saccharomycotina</taxon>
        <taxon>Pichiomycetes</taxon>
        <taxon>Debaryomycetaceae</taxon>
        <taxon>Yamadazyma</taxon>
    </lineage>
</organism>
<reference evidence="1" key="1">
    <citation type="submission" date="2022-06" db="EMBL/GenBank/DDBJ databases">
        <authorList>
            <person name="Legras J.-L."/>
            <person name="Devillers H."/>
            <person name="Grondin C."/>
        </authorList>
    </citation>
    <scope>NUCLEOTIDE SEQUENCE</scope>
    <source>
        <strain evidence="1">CLIB 1444</strain>
    </source>
</reference>
<evidence type="ECO:0000313" key="1">
    <source>
        <dbReference type="EMBL" id="CAH6718710.1"/>
    </source>
</evidence>
<evidence type="ECO:0000313" key="2">
    <source>
        <dbReference type="Proteomes" id="UP001152531"/>
    </source>
</evidence>
<proteinExistence type="predicted"/>
<sequence length="682" mass="77892">MTDRILYRKIKSVKAGQIERFELDYHPDRVKEPITKNIWVKVKNIEPIAMRAAFITGPYLLYVDCRSEEYKQDEKCFITANQPSFEPQLQPGKSFIVELSCNTIKDHYKWTIDVISQMIFSSALVINFEIVVGTSKDIINEEIDVQAGDLTVNNLDTFDIWNLPVPQEKPIHLVILTHGLHSNVSADMLYLKEAIDSFQNNDNVVVKGFFGNICKTERGIKYLGSRVAEFIIDLVVNDSHFNEGKVSKISFIGHSLGGLVQTFTIAYLQNNFAWFFKTITPVNFITIASPLLGASNENPIYINLALSAGIVGITGQDLSLRFQQHDSKPLLLLLPSGPTHKVLKQFQRRTVYANVANDGVVPLRTSALLFLDHKGLSSIMSREDMDCHHLDNSTVDKIPEEKNNGYQSMLPQPVQMILAKLMPQKQVKEPEGEIDESRFLKQIKGLHKSNVIETVQSLILPPLPPMKYIVNPEERDNVIVYEKIYSEADLPAFEPDDKTEGDSLSKRILSSIDLQEFENIEEQIAREYHKGMEWKKVLVRLKPDAHNNIIVRRRFSNAYGWPVIKHLVESHFSDEEIKSGFYKFGVGIDQTDSLEEIGLSGILSRELIRRENQNIDKKEDDHQWINTKDESFFPVGPAGLLADVGEMVVNLRNQWWSENVVIEKEISDKDLINEYEMKQDFI</sequence>
<name>A0ACA9Y184_9ASCO</name>
<gene>
    <name evidence="1" type="ORF">CLIB1444_01S12816</name>
</gene>
<dbReference type="EMBL" id="CALSDN010000001">
    <property type="protein sequence ID" value="CAH6718710.1"/>
    <property type="molecule type" value="Genomic_DNA"/>
</dbReference>
<protein>
    <submittedName>
        <fullName evidence="1">Lipase Rog1p</fullName>
    </submittedName>
</protein>
<dbReference type="Proteomes" id="UP001152531">
    <property type="component" value="Unassembled WGS sequence"/>
</dbReference>
<keyword evidence="2" id="KW-1185">Reference proteome</keyword>
<accession>A0ACA9Y184</accession>